<evidence type="ECO:0000313" key="3">
    <source>
        <dbReference type="Proteomes" id="UP000260025"/>
    </source>
</evidence>
<protein>
    <submittedName>
        <fullName evidence="2">XRE family transcriptional regulator</fullName>
    </submittedName>
</protein>
<dbReference type="InterPro" id="IPR010982">
    <property type="entry name" value="Lambda_DNA-bd_dom_sf"/>
</dbReference>
<evidence type="ECO:0000259" key="1">
    <source>
        <dbReference type="PROSITE" id="PS50943"/>
    </source>
</evidence>
<feature type="domain" description="HTH cro/C1-type" evidence="1">
    <location>
        <begin position="11"/>
        <end position="65"/>
    </location>
</feature>
<comment type="caution">
    <text evidence="2">The sequence shown here is derived from an EMBL/GenBank/DDBJ whole genome shotgun (WGS) entry which is preliminary data.</text>
</comment>
<dbReference type="OrthoDB" id="72638at2"/>
<dbReference type="InterPro" id="IPR001387">
    <property type="entry name" value="Cro/C1-type_HTH"/>
</dbReference>
<dbReference type="SUPFAM" id="SSF47413">
    <property type="entry name" value="lambda repressor-like DNA-binding domains"/>
    <property type="match status" value="1"/>
</dbReference>
<gene>
    <name evidence="2" type="ORF">DXA38_16320</name>
</gene>
<dbReference type="SMART" id="SM00530">
    <property type="entry name" value="HTH_XRE"/>
    <property type="match status" value="1"/>
</dbReference>
<reference evidence="2 3" key="1">
    <citation type="submission" date="2018-08" db="EMBL/GenBank/DDBJ databases">
        <title>A genome reference for cultivated species of the human gut microbiota.</title>
        <authorList>
            <person name="Zou Y."/>
            <person name="Xue W."/>
            <person name="Luo G."/>
        </authorList>
    </citation>
    <scope>NUCLEOTIDE SEQUENCE [LARGE SCALE GENOMIC DNA]</scope>
    <source>
        <strain evidence="2 3">OF01-2LB</strain>
    </source>
</reference>
<sequence>MSTKKDFIDILASKMELMNMTQTELAKKLGISRRALSSYMCKKSEPSLDTLSRMCKECELDLNYVLSVKEDTTCMDELFIKADEMRLVKYYRELNQQQKKKFIDIAAVLCKALK</sequence>
<dbReference type="EMBL" id="QVEV01000029">
    <property type="protein sequence ID" value="RGC12538.1"/>
    <property type="molecule type" value="Genomic_DNA"/>
</dbReference>
<dbReference type="CDD" id="cd00093">
    <property type="entry name" value="HTH_XRE"/>
    <property type="match status" value="1"/>
</dbReference>
<name>A0A3E2VNW3_CLOIN</name>
<dbReference type="AlphaFoldDB" id="A0A3E2VNW3"/>
<dbReference type="GO" id="GO:0003677">
    <property type="term" value="F:DNA binding"/>
    <property type="evidence" value="ECO:0007669"/>
    <property type="project" value="InterPro"/>
</dbReference>
<dbReference type="Pfam" id="PF01381">
    <property type="entry name" value="HTH_3"/>
    <property type="match status" value="1"/>
</dbReference>
<dbReference type="PROSITE" id="PS50943">
    <property type="entry name" value="HTH_CROC1"/>
    <property type="match status" value="1"/>
</dbReference>
<evidence type="ECO:0000313" key="2">
    <source>
        <dbReference type="EMBL" id="RGC12538.1"/>
    </source>
</evidence>
<proteinExistence type="predicted"/>
<organism evidence="2 3">
    <name type="scientific">Clostridium innocuum</name>
    <dbReference type="NCBI Taxonomy" id="1522"/>
    <lineage>
        <taxon>Bacteria</taxon>
        <taxon>Bacillati</taxon>
        <taxon>Bacillota</taxon>
        <taxon>Clostridia</taxon>
        <taxon>Eubacteriales</taxon>
        <taxon>Clostridiaceae</taxon>
        <taxon>Clostridium</taxon>
    </lineage>
</organism>
<dbReference type="Proteomes" id="UP000260025">
    <property type="component" value="Unassembled WGS sequence"/>
</dbReference>
<accession>A0A3E2VNW3</accession>
<dbReference type="Gene3D" id="1.10.260.40">
    <property type="entry name" value="lambda repressor-like DNA-binding domains"/>
    <property type="match status" value="1"/>
</dbReference>
<dbReference type="RefSeq" id="WP_117444107.1">
    <property type="nucleotide sequence ID" value="NZ_JAJFEN010000064.1"/>
</dbReference>